<dbReference type="PRINTS" id="PR00111">
    <property type="entry name" value="ABHYDROLASE"/>
</dbReference>
<protein>
    <submittedName>
        <fullName evidence="2">Lysophospholipase, alpha-beta hydrolase superfamily</fullName>
    </submittedName>
</protein>
<gene>
    <name evidence="2" type="ORF">SAMN05216233_101596</name>
</gene>
<accession>A0A1G5B322</accession>
<dbReference type="InterPro" id="IPR029058">
    <property type="entry name" value="AB_hydrolase_fold"/>
</dbReference>
<organism evidence="2 3">
    <name type="scientific">Desulfoluna spongiiphila</name>
    <dbReference type="NCBI Taxonomy" id="419481"/>
    <lineage>
        <taxon>Bacteria</taxon>
        <taxon>Pseudomonadati</taxon>
        <taxon>Thermodesulfobacteriota</taxon>
        <taxon>Desulfobacteria</taxon>
        <taxon>Desulfobacterales</taxon>
        <taxon>Desulfolunaceae</taxon>
        <taxon>Desulfoluna</taxon>
    </lineage>
</organism>
<keyword evidence="2" id="KW-0378">Hydrolase</keyword>
<feature type="domain" description="Serine aminopeptidase S33" evidence="1">
    <location>
        <begin position="28"/>
        <end position="258"/>
    </location>
</feature>
<dbReference type="InterPro" id="IPR022742">
    <property type="entry name" value="Hydrolase_4"/>
</dbReference>
<sequence length="276" mass="30446">MPNDSVETTMPSSTPGVDLFVAINRIDAPRAVVVIVHGLAEHLGRYDMVARELNEAECTVYRFDNQGHGRSGGERGYLDDFQSFIDDADILVEKARDENPGLPVFMLGHSMGGFITAGYGVKYPGKLKGQVLSGAAVTLLPLFEAFKEIDFDQEPRVKVPNALSDLICRDKAVVQAYDDDPLVLKETCQKLLGEVFINGANWLVGRLSEYAYPCLILHGEGDQIVTPEASSYMAEHIASTDKALKMYPGFYHEILNETGRDEVMADITGWLWARLG</sequence>
<keyword evidence="3" id="KW-1185">Reference proteome</keyword>
<proteinExistence type="predicted"/>
<dbReference type="Proteomes" id="UP000198870">
    <property type="component" value="Unassembled WGS sequence"/>
</dbReference>
<dbReference type="Gene3D" id="3.40.50.1820">
    <property type="entry name" value="alpha/beta hydrolase"/>
    <property type="match status" value="1"/>
</dbReference>
<dbReference type="STRING" id="419481.SAMN05216233_101596"/>
<dbReference type="GO" id="GO:0016787">
    <property type="term" value="F:hydrolase activity"/>
    <property type="evidence" value="ECO:0007669"/>
    <property type="project" value="UniProtKB-KW"/>
</dbReference>
<reference evidence="2 3" key="1">
    <citation type="submission" date="2016-10" db="EMBL/GenBank/DDBJ databases">
        <authorList>
            <person name="de Groot N.N."/>
        </authorList>
    </citation>
    <scope>NUCLEOTIDE SEQUENCE [LARGE SCALE GENOMIC DNA]</scope>
    <source>
        <strain evidence="2 3">AA1</strain>
    </source>
</reference>
<dbReference type="PANTHER" id="PTHR11614">
    <property type="entry name" value="PHOSPHOLIPASE-RELATED"/>
    <property type="match status" value="1"/>
</dbReference>
<dbReference type="EMBL" id="FMUX01000001">
    <property type="protein sequence ID" value="SCX84569.1"/>
    <property type="molecule type" value="Genomic_DNA"/>
</dbReference>
<evidence type="ECO:0000313" key="3">
    <source>
        <dbReference type="Proteomes" id="UP000198870"/>
    </source>
</evidence>
<dbReference type="InterPro" id="IPR000073">
    <property type="entry name" value="AB_hydrolase_1"/>
</dbReference>
<evidence type="ECO:0000313" key="2">
    <source>
        <dbReference type="EMBL" id="SCX84569.1"/>
    </source>
</evidence>
<dbReference type="RefSeq" id="WP_217640222.1">
    <property type="nucleotide sequence ID" value="NZ_FMUX01000001.1"/>
</dbReference>
<dbReference type="SUPFAM" id="SSF53474">
    <property type="entry name" value="alpha/beta-Hydrolases"/>
    <property type="match status" value="1"/>
</dbReference>
<dbReference type="AlphaFoldDB" id="A0A1G5B322"/>
<evidence type="ECO:0000259" key="1">
    <source>
        <dbReference type="Pfam" id="PF12146"/>
    </source>
</evidence>
<dbReference type="InterPro" id="IPR051044">
    <property type="entry name" value="MAG_DAG_Lipase"/>
</dbReference>
<dbReference type="Pfam" id="PF12146">
    <property type="entry name" value="Hydrolase_4"/>
    <property type="match status" value="1"/>
</dbReference>
<name>A0A1G5B322_9BACT</name>